<keyword evidence="2" id="KW-1185">Reference proteome</keyword>
<dbReference type="Proteomes" id="UP000826195">
    <property type="component" value="Unassembled WGS sequence"/>
</dbReference>
<organism evidence="1 2">
    <name type="scientific">Cotesia glomerata</name>
    <name type="common">Lepidopteran parasitic wasp</name>
    <name type="synonym">Apanteles glomeratus</name>
    <dbReference type="NCBI Taxonomy" id="32391"/>
    <lineage>
        <taxon>Eukaryota</taxon>
        <taxon>Metazoa</taxon>
        <taxon>Ecdysozoa</taxon>
        <taxon>Arthropoda</taxon>
        <taxon>Hexapoda</taxon>
        <taxon>Insecta</taxon>
        <taxon>Pterygota</taxon>
        <taxon>Neoptera</taxon>
        <taxon>Endopterygota</taxon>
        <taxon>Hymenoptera</taxon>
        <taxon>Apocrita</taxon>
        <taxon>Ichneumonoidea</taxon>
        <taxon>Braconidae</taxon>
        <taxon>Microgastrinae</taxon>
        <taxon>Cotesia</taxon>
    </lineage>
</organism>
<name>A0AAV7IK40_COTGL</name>
<sequence>MFIRLVSKSMSKHTLDEISPSPRTESSLIRPKIPRVSKQLGPVMWNIINACGVNEPERRQIIQILSQDEHAMPQALLIVPRFQKSPRPRYMNNTEYLMMIIMITEAGHFKPKSLTRIGAKGALRYLAAIKARGHWWEWLERR</sequence>
<gene>
    <name evidence="1" type="ORF">KQX54_015740</name>
</gene>
<evidence type="ECO:0000313" key="1">
    <source>
        <dbReference type="EMBL" id="KAH0552811.1"/>
    </source>
</evidence>
<comment type="caution">
    <text evidence="1">The sequence shown here is derived from an EMBL/GenBank/DDBJ whole genome shotgun (WGS) entry which is preliminary data.</text>
</comment>
<dbReference type="AlphaFoldDB" id="A0AAV7IK40"/>
<protein>
    <submittedName>
        <fullName evidence="1">Uncharacterized protein</fullName>
    </submittedName>
</protein>
<proteinExistence type="predicted"/>
<dbReference type="EMBL" id="JAHXZJ010001492">
    <property type="protein sequence ID" value="KAH0552811.1"/>
    <property type="molecule type" value="Genomic_DNA"/>
</dbReference>
<evidence type="ECO:0000313" key="2">
    <source>
        <dbReference type="Proteomes" id="UP000826195"/>
    </source>
</evidence>
<accession>A0AAV7IK40</accession>
<reference evidence="1 2" key="1">
    <citation type="journal article" date="2021" name="J. Hered.">
        <title>A chromosome-level genome assembly of the parasitoid wasp, Cotesia glomerata (Hymenoptera: Braconidae).</title>
        <authorList>
            <person name="Pinto B.J."/>
            <person name="Weis J.J."/>
            <person name="Gamble T."/>
            <person name="Ode P.J."/>
            <person name="Paul R."/>
            <person name="Zaspel J.M."/>
        </authorList>
    </citation>
    <scope>NUCLEOTIDE SEQUENCE [LARGE SCALE GENOMIC DNA]</scope>
    <source>
        <strain evidence="1">CgM1</strain>
    </source>
</reference>